<evidence type="ECO:0000256" key="8">
    <source>
        <dbReference type="ARBA" id="ARBA00037998"/>
    </source>
</evidence>
<feature type="transmembrane region" description="Helical" evidence="9">
    <location>
        <begin position="244"/>
        <end position="266"/>
    </location>
</feature>
<evidence type="ECO:0000256" key="7">
    <source>
        <dbReference type="ARBA" id="ARBA00023136"/>
    </source>
</evidence>
<comment type="caution">
    <text evidence="10">The sequence shown here is derived from an EMBL/GenBank/DDBJ whole genome shotgun (WGS) entry which is preliminary data.</text>
</comment>
<protein>
    <submittedName>
        <fullName evidence="10">Branched-chain amino acid ABC transporter permease</fullName>
    </submittedName>
</protein>
<comment type="subcellular location">
    <subcellularLocation>
        <location evidence="1">Cell membrane</location>
        <topology evidence="1">Multi-pass membrane protein</topology>
    </subcellularLocation>
</comment>
<name>A0A7C1E957_9CREN</name>
<evidence type="ECO:0000256" key="1">
    <source>
        <dbReference type="ARBA" id="ARBA00004651"/>
    </source>
</evidence>
<dbReference type="PANTHER" id="PTHR11795">
    <property type="entry name" value="BRANCHED-CHAIN AMINO ACID TRANSPORT SYSTEM PERMEASE PROTEIN LIVH"/>
    <property type="match status" value="1"/>
</dbReference>
<keyword evidence="7 9" id="KW-0472">Membrane</keyword>
<feature type="transmembrane region" description="Helical" evidence="9">
    <location>
        <begin position="94"/>
        <end position="115"/>
    </location>
</feature>
<feature type="transmembrane region" description="Helical" evidence="9">
    <location>
        <begin position="35"/>
        <end position="54"/>
    </location>
</feature>
<evidence type="ECO:0000256" key="2">
    <source>
        <dbReference type="ARBA" id="ARBA00022448"/>
    </source>
</evidence>
<feature type="transmembrane region" description="Helical" evidence="9">
    <location>
        <begin position="60"/>
        <end position="82"/>
    </location>
</feature>
<feature type="transmembrane region" description="Helical" evidence="9">
    <location>
        <begin position="198"/>
        <end position="218"/>
    </location>
</feature>
<sequence length="312" mass="33878">MDFNLLIGAASYASLLSLMALGLTFTYITMKVPNFAHGDFVAIGGYVAYTLYVLDNKNAHLFLSLPLAFIITGLISYAVYISALKPLSKRNLRIADMMIAFLALEIIIRSLILIYTDVMRAATGTYFTNVMILDKNISVLGYSVPLTFISSISITIALLASLVFFLTKTKTGIALRASMENPQLASTLGINVDKYYSLAWFLAGGITGLTGPIMLSIFPLSPGVGWSYNVRIFASSVLGGLDSLSGAVVGGLIVGITEVIGSYFLSKPPFNIPSVYRVTIPFFILIATILLMPRGAITTINQYMEKRRGEKK</sequence>
<reference evidence="10" key="1">
    <citation type="journal article" date="2020" name="mSystems">
        <title>Genome- and Community-Level Interaction Insights into Carbon Utilization and Element Cycling Functions of Hydrothermarchaeota in Hydrothermal Sediment.</title>
        <authorList>
            <person name="Zhou Z."/>
            <person name="Liu Y."/>
            <person name="Xu W."/>
            <person name="Pan J."/>
            <person name="Luo Z.H."/>
            <person name="Li M."/>
        </authorList>
    </citation>
    <scope>NUCLEOTIDE SEQUENCE [LARGE SCALE GENOMIC DNA]</scope>
    <source>
        <strain evidence="10">SpSt-123</strain>
    </source>
</reference>
<evidence type="ECO:0000256" key="3">
    <source>
        <dbReference type="ARBA" id="ARBA00022475"/>
    </source>
</evidence>
<keyword evidence="5" id="KW-0029">Amino-acid transport</keyword>
<dbReference type="CDD" id="cd06582">
    <property type="entry name" value="TM_PBP1_LivH_like"/>
    <property type="match status" value="1"/>
</dbReference>
<dbReference type="InterPro" id="IPR001851">
    <property type="entry name" value="ABC_transp_permease"/>
</dbReference>
<comment type="similarity">
    <text evidence="8">Belongs to the binding-protein-dependent transport system permease family. LivHM subfamily.</text>
</comment>
<feature type="transmembrane region" description="Helical" evidence="9">
    <location>
        <begin position="6"/>
        <end position="28"/>
    </location>
</feature>
<feature type="transmembrane region" description="Helical" evidence="9">
    <location>
        <begin position="139"/>
        <end position="166"/>
    </location>
</feature>
<dbReference type="InterPro" id="IPR052157">
    <property type="entry name" value="BCAA_transport_permease"/>
</dbReference>
<dbReference type="GO" id="GO:0006865">
    <property type="term" value="P:amino acid transport"/>
    <property type="evidence" value="ECO:0007669"/>
    <property type="project" value="UniProtKB-KW"/>
</dbReference>
<accession>A0A7C1E957</accession>
<evidence type="ECO:0000256" key="4">
    <source>
        <dbReference type="ARBA" id="ARBA00022692"/>
    </source>
</evidence>
<keyword evidence="2" id="KW-0813">Transport</keyword>
<dbReference type="AlphaFoldDB" id="A0A7C1E957"/>
<evidence type="ECO:0000313" key="10">
    <source>
        <dbReference type="EMBL" id="HDS10598.1"/>
    </source>
</evidence>
<dbReference type="GO" id="GO:0022857">
    <property type="term" value="F:transmembrane transporter activity"/>
    <property type="evidence" value="ECO:0007669"/>
    <property type="project" value="InterPro"/>
</dbReference>
<dbReference type="GO" id="GO:0005886">
    <property type="term" value="C:plasma membrane"/>
    <property type="evidence" value="ECO:0007669"/>
    <property type="project" value="UniProtKB-SubCell"/>
</dbReference>
<proteinExistence type="inferred from homology"/>
<keyword evidence="3" id="KW-1003">Cell membrane</keyword>
<dbReference type="EMBL" id="DSDY01000100">
    <property type="protein sequence ID" value="HDS10598.1"/>
    <property type="molecule type" value="Genomic_DNA"/>
</dbReference>
<evidence type="ECO:0000256" key="9">
    <source>
        <dbReference type="SAM" id="Phobius"/>
    </source>
</evidence>
<keyword evidence="4 9" id="KW-0812">Transmembrane</keyword>
<dbReference type="PANTHER" id="PTHR11795:SF449">
    <property type="entry name" value="BRANCHED-CHAIN AMINO ACID TRANSPORT PERMEASE PROTEIN LIVH-RELATED"/>
    <property type="match status" value="1"/>
</dbReference>
<evidence type="ECO:0000256" key="5">
    <source>
        <dbReference type="ARBA" id="ARBA00022970"/>
    </source>
</evidence>
<dbReference type="Pfam" id="PF02653">
    <property type="entry name" value="BPD_transp_2"/>
    <property type="match status" value="1"/>
</dbReference>
<organism evidence="10">
    <name type="scientific">Fervidicoccus fontis</name>
    <dbReference type="NCBI Taxonomy" id="683846"/>
    <lineage>
        <taxon>Archaea</taxon>
        <taxon>Thermoproteota</taxon>
        <taxon>Thermoprotei</taxon>
        <taxon>Fervidicoccales</taxon>
        <taxon>Fervidicoccaceae</taxon>
        <taxon>Fervidicoccus</taxon>
    </lineage>
</organism>
<keyword evidence="6 9" id="KW-1133">Transmembrane helix</keyword>
<evidence type="ECO:0000256" key="6">
    <source>
        <dbReference type="ARBA" id="ARBA00022989"/>
    </source>
</evidence>
<feature type="transmembrane region" description="Helical" evidence="9">
    <location>
        <begin position="278"/>
        <end position="297"/>
    </location>
</feature>
<gene>
    <name evidence="10" type="ORF">ENO04_03120</name>
</gene>